<dbReference type="SUPFAM" id="SSF50249">
    <property type="entry name" value="Nucleic acid-binding proteins"/>
    <property type="match status" value="1"/>
</dbReference>
<keyword evidence="8" id="KW-0648">Protein biosynthesis</keyword>
<evidence type="ECO:0000256" key="7">
    <source>
        <dbReference type="ARBA" id="ARBA00022840"/>
    </source>
</evidence>
<keyword evidence="5 14" id="KW-0436">Ligase</keyword>
<evidence type="ECO:0000256" key="1">
    <source>
        <dbReference type="ARBA" id="ARBA00004496"/>
    </source>
</evidence>
<dbReference type="InterPro" id="IPR004523">
    <property type="entry name" value="Asp-tRNA_synthase_2"/>
</dbReference>
<evidence type="ECO:0000256" key="12">
    <source>
        <dbReference type="ARBA" id="ARBA00070516"/>
    </source>
</evidence>
<evidence type="ECO:0000313" key="14">
    <source>
        <dbReference type="EMBL" id="KAF9764290.1"/>
    </source>
</evidence>
<dbReference type="Pfam" id="PF00152">
    <property type="entry name" value="tRNA-synt_2"/>
    <property type="match status" value="1"/>
</dbReference>
<gene>
    <name evidence="14" type="ORF">NGRA_0688</name>
</gene>
<dbReference type="InterPro" id="IPR004365">
    <property type="entry name" value="NA-bd_OB_tRNA"/>
</dbReference>
<keyword evidence="7" id="KW-0067">ATP-binding</keyword>
<dbReference type="AlphaFoldDB" id="A0A9P6H0H2"/>
<proteinExistence type="inferred from homology"/>
<dbReference type="InterPro" id="IPR045864">
    <property type="entry name" value="aa-tRNA-synth_II/BPL/LPL"/>
</dbReference>
<evidence type="ECO:0000256" key="3">
    <source>
        <dbReference type="ARBA" id="ARBA00012841"/>
    </source>
</evidence>
<dbReference type="HAMAP" id="MF_02075">
    <property type="entry name" value="Asp_tRNA_synth_type2"/>
    <property type="match status" value="1"/>
</dbReference>
<dbReference type="GO" id="GO:0017101">
    <property type="term" value="C:aminoacyl-tRNA synthetase multienzyme complex"/>
    <property type="evidence" value="ECO:0007669"/>
    <property type="project" value="TreeGrafter"/>
</dbReference>
<dbReference type="InterPro" id="IPR002312">
    <property type="entry name" value="Asp/Asn-tRNA-synth_IIb"/>
</dbReference>
<dbReference type="Gene3D" id="2.40.50.140">
    <property type="entry name" value="Nucleic acid-binding proteins"/>
    <property type="match status" value="1"/>
</dbReference>
<dbReference type="NCBIfam" id="NF003483">
    <property type="entry name" value="PRK05159.1"/>
    <property type="match status" value="1"/>
</dbReference>
<evidence type="ECO:0000256" key="5">
    <source>
        <dbReference type="ARBA" id="ARBA00022598"/>
    </source>
</evidence>
<dbReference type="GO" id="GO:0005829">
    <property type="term" value="C:cytosol"/>
    <property type="evidence" value="ECO:0007669"/>
    <property type="project" value="TreeGrafter"/>
</dbReference>
<evidence type="ECO:0000256" key="2">
    <source>
        <dbReference type="ARBA" id="ARBA00005312"/>
    </source>
</evidence>
<comment type="catalytic activity">
    <reaction evidence="11">
        <text>tRNA(Asp) + L-aspartate + ATP = L-aspartyl-tRNA(Asp) + AMP + diphosphate</text>
        <dbReference type="Rhea" id="RHEA:19649"/>
        <dbReference type="Rhea" id="RHEA-COMP:9660"/>
        <dbReference type="Rhea" id="RHEA-COMP:9678"/>
        <dbReference type="ChEBI" id="CHEBI:29991"/>
        <dbReference type="ChEBI" id="CHEBI:30616"/>
        <dbReference type="ChEBI" id="CHEBI:33019"/>
        <dbReference type="ChEBI" id="CHEBI:78442"/>
        <dbReference type="ChEBI" id="CHEBI:78516"/>
        <dbReference type="ChEBI" id="CHEBI:456215"/>
        <dbReference type="EC" id="6.1.1.12"/>
    </reaction>
</comment>
<dbReference type="GO" id="GO:0005524">
    <property type="term" value="F:ATP binding"/>
    <property type="evidence" value="ECO:0007669"/>
    <property type="project" value="UniProtKB-KW"/>
</dbReference>
<keyword evidence="6" id="KW-0547">Nucleotide-binding</keyword>
<dbReference type="FunFam" id="3.30.930.10:FF:000038">
    <property type="entry name" value="Aspartate--tRNA ligase"/>
    <property type="match status" value="1"/>
</dbReference>
<keyword evidence="4" id="KW-0963">Cytoplasm</keyword>
<evidence type="ECO:0000256" key="8">
    <source>
        <dbReference type="ARBA" id="ARBA00022917"/>
    </source>
</evidence>
<keyword evidence="15" id="KW-1185">Reference proteome</keyword>
<dbReference type="GO" id="GO:0004815">
    <property type="term" value="F:aspartate-tRNA ligase activity"/>
    <property type="evidence" value="ECO:0007669"/>
    <property type="project" value="UniProtKB-EC"/>
</dbReference>
<dbReference type="EC" id="6.1.1.12" evidence="3"/>
<comment type="subcellular location">
    <subcellularLocation>
        <location evidence="1">Cytoplasm</location>
    </subcellularLocation>
</comment>
<dbReference type="Proteomes" id="UP000740883">
    <property type="component" value="Unassembled WGS sequence"/>
</dbReference>
<organism evidence="14 15">
    <name type="scientific">Nosema granulosis</name>
    <dbReference type="NCBI Taxonomy" id="83296"/>
    <lineage>
        <taxon>Eukaryota</taxon>
        <taxon>Fungi</taxon>
        <taxon>Fungi incertae sedis</taxon>
        <taxon>Microsporidia</taxon>
        <taxon>Nosematidae</taxon>
        <taxon>Nosema</taxon>
    </lineage>
</organism>
<dbReference type="OrthoDB" id="372395at2759"/>
<dbReference type="PANTHER" id="PTHR43450:SF1">
    <property type="entry name" value="ASPARTATE--TRNA LIGASE, CYTOPLASMIC"/>
    <property type="match status" value="1"/>
</dbReference>
<evidence type="ECO:0000256" key="10">
    <source>
        <dbReference type="ARBA" id="ARBA00033155"/>
    </source>
</evidence>
<dbReference type="InterPro" id="IPR006195">
    <property type="entry name" value="aa-tRNA-synth_II"/>
</dbReference>
<dbReference type="Gene3D" id="3.30.930.10">
    <property type="entry name" value="Bira Bifunctional Protein, Domain 2"/>
    <property type="match status" value="1"/>
</dbReference>
<dbReference type="SUPFAM" id="SSF55681">
    <property type="entry name" value="Class II aaRS and biotin synthetases"/>
    <property type="match status" value="1"/>
</dbReference>
<comment type="caution">
    <text evidence="14">The sequence shown here is derived from an EMBL/GenBank/DDBJ whole genome shotgun (WGS) entry which is preliminary data.</text>
</comment>
<dbReference type="GO" id="GO:0003723">
    <property type="term" value="F:RNA binding"/>
    <property type="evidence" value="ECO:0007669"/>
    <property type="project" value="TreeGrafter"/>
</dbReference>
<sequence length="467" mass="53619">MIENLNLKSTTQFISIKDIEKEESKTIKVRGFVQNINVTKKFIFIILREKTSTVQLFCMKSKIAEEKYSEIEKLSSESYIEATGTVNKVKDEIKSCSVKNVEVFVLGLEVLSKAEALLPFTYKSVAATLSEREELEGLASVAYNLCLDNRSLYLRTPQAYSFARVIDGIMFGFRDILRRNNFIEIKSPKLIECASEGGANVFSVDYFKRKAYLAQSPQLYKQMAIIGGLRRVYEIGHVYRAEESNINRYLSEFVGLDLEMEIETDYEGTIKFIYSVLSHIFGVLENEYGEELNTIKKYYAFEDFKYTKDALILTHRECIDLLKSEGTEIGYEDDFNNECEKKLGKLIKEKYNTDIFVVKDYPVSCRPFYTFVDPKTNLTRSYDFIIRGEEILSGAQRINNYSDLLANVKKYNIDPKTLGGYLEAFKCGAPPHGGCGIGLERLTKAYFGMSDIRHFSLFPRDPNRLYP</sequence>
<dbReference type="EMBL" id="SBJO01000029">
    <property type="protein sequence ID" value="KAF9764290.1"/>
    <property type="molecule type" value="Genomic_DNA"/>
</dbReference>
<comment type="similarity">
    <text evidence="2">Belongs to the class-II aminoacyl-tRNA synthetase family. Type 2 subfamily.</text>
</comment>
<dbReference type="PANTHER" id="PTHR43450">
    <property type="entry name" value="ASPARTYL-TRNA SYNTHETASE"/>
    <property type="match status" value="1"/>
</dbReference>
<dbReference type="PRINTS" id="PR01042">
    <property type="entry name" value="TRNASYNTHASP"/>
</dbReference>
<evidence type="ECO:0000256" key="11">
    <source>
        <dbReference type="ARBA" id="ARBA00047904"/>
    </source>
</evidence>
<evidence type="ECO:0000259" key="13">
    <source>
        <dbReference type="PROSITE" id="PS50862"/>
    </source>
</evidence>
<feature type="domain" description="Aminoacyl-transfer RNA synthetases class-II family profile" evidence="13">
    <location>
        <begin position="173"/>
        <end position="467"/>
    </location>
</feature>
<dbReference type="GO" id="GO:0006422">
    <property type="term" value="P:aspartyl-tRNA aminoacylation"/>
    <property type="evidence" value="ECO:0007669"/>
    <property type="project" value="InterPro"/>
</dbReference>
<name>A0A9P6H0H2_9MICR</name>
<dbReference type="InterPro" id="IPR012340">
    <property type="entry name" value="NA-bd_OB-fold"/>
</dbReference>
<dbReference type="InterPro" id="IPR004364">
    <property type="entry name" value="Aa-tRNA-synt_II"/>
</dbReference>
<reference evidence="14 15" key="1">
    <citation type="journal article" date="2020" name="Genome Biol. Evol.">
        <title>Comparative genomics of strictly vertically transmitted, feminizing microsporidia endosymbionts of amphipod crustaceans.</title>
        <authorList>
            <person name="Cormier A."/>
            <person name="Chebbi M.A."/>
            <person name="Giraud I."/>
            <person name="Wattier R."/>
            <person name="Teixeira M."/>
            <person name="Gilbert C."/>
            <person name="Rigaud T."/>
            <person name="Cordaux R."/>
        </authorList>
    </citation>
    <scope>NUCLEOTIDE SEQUENCE [LARGE SCALE GENOMIC DNA]</scope>
    <source>
        <strain evidence="14 15">Ou3-Ou53</strain>
    </source>
</reference>
<accession>A0A9P6H0H2</accession>
<keyword evidence="9" id="KW-0030">Aminoacyl-tRNA synthetase</keyword>
<evidence type="ECO:0000256" key="6">
    <source>
        <dbReference type="ARBA" id="ARBA00022741"/>
    </source>
</evidence>
<evidence type="ECO:0000313" key="15">
    <source>
        <dbReference type="Proteomes" id="UP000740883"/>
    </source>
</evidence>
<evidence type="ECO:0000256" key="9">
    <source>
        <dbReference type="ARBA" id="ARBA00023146"/>
    </source>
</evidence>
<evidence type="ECO:0000256" key="4">
    <source>
        <dbReference type="ARBA" id="ARBA00022490"/>
    </source>
</evidence>
<dbReference type="Pfam" id="PF01336">
    <property type="entry name" value="tRNA_anti-codon"/>
    <property type="match status" value="1"/>
</dbReference>
<protein>
    <recommendedName>
        <fullName evidence="12">Probable aspartate--tRNA ligase, cytoplasmic</fullName>
        <ecNumber evidence="3">6.1.1.12</ecNumber>
    </recommendedName>
    <alternativeName>
        <fullName evidence="10">Aspartyl-tRNA synthetase</fullName>
    </alternativeName>
</protein>
<dbReference type="PROSITE" id="PS50862">
    <property type="entry name" value="AA_TRNA_LIGASE_II"/>
    <property type="match status" value="1"/>
</dbReference>